<evidence type="ECO:0000256" key="2">
    <source>
        <dbReference type="ARBA" id="ARBA00022679"/>
    </source>
</evidence>
<dbReference type="EC" id="2.7.7.77" evidence="8"/>
<keyword evidence="3 8" id="KW-0479">Metal-binding</keyword>
<comment type="catalytic activity">
    <reaction evidence="8">
        <text>Mo-molybdopterin + GTP + H(+) = Mo-molybdopterin guanine dinucleotide + diphosphate</text>
        <dbReference type="Rhea" id="RHEA:34243"/>
        <dbReference type="ChEBI" id="CHEBI:15378"/>
        <dbReference type="ChEBI" id="CHEBI:33019"/>
        <dbReference type="ChEBI" id="CHEBI:37565"/>
        <dbReference type="ChEBI" id="CHEBI:71302"/>
        <dbReference type="ChEBI" id="CHEBI:71310"/>
        <dbReference type="EC" id="2.7.7.77"/>
    </reaction>
</comment>
<dbReference type="eggNOG" id="COG0746">
    <property type="taxonomic scope" value="Bacteria"/>
</dbReference>
<name>A3VM25_9RHOB</name>
<feature type="binding site" evidence="8">
    <location>
        <position position="26"/>
    </location>
    <ligand>
        <name>GTP</name>
        <dbReference type="ChEBI" id="CHEBI:37565"/>
    </ligand>
</feature>
<keyword evidence="5 8" id="KW-0460">Magnesium</keyword>
<dbReference type="Gene3D" id="3.90.550.10">
    <property type="entry name" value="Spore Coat Polysaccharide Biosynthesis Protein SpsA, Chain A"/>
    <property type="match status" value="1"/>
</dbReference>
<protein>
    <recommendedName>
        <fullName evidence="8">Molybdenum cofactor guanylyltransferase</fullName>
        <shortName evidence="8">MoCo guanylyltransferase</shortName>
        <ecNumber evidence="8">2.7.7.77</ecNumber>
    </recommendedName>
    <alternativeName>
        <fullName evidence="8">GTP:molybdopterin guanylyltransferase</fullName>
    </alternativeName>
    <alternativeName>
        <fullName evidence="8">Mo-MPT guanylyltransferase</fullName>
    </alternativeName>
    <alternativeName>
        <fullName evidence="8">Molybdopterin guanylyltransferase</fullName>
    </alternativeName>
    <alternativeName>
        <fullName evidence="8">Molybdopterin-guanine dinucleotide synthase</fullName>
        <shortName evidence="8">MGD synthase</shortName>
    </alternativeName>
</protein>
<evidence type="ECO:0000256" key="3">
    <source>
        <dbReference type="ARBA" id="ARBA00022723"/>
    </source>
</evidence>
<keyword evidence="2 8" id="KW-0808">Transferase</keyword>
<dbReference type="OrthoDB" id="9788394at2"/>
<dbReference type="STRING" id="314271.RB2654_11974"/>
<accession>A3VM25</accession>
<dbReference type="GO" id="GO:0005737">
    <property type="term" value="C:cytoplasm"/>
    <property type="evidence" value="ECO:0007669"/>
    <property type="project" value="UniProtKB-SubCell"/>
</dbReference>
<dbReference type="AlphaFoldDB" id="A3VM25"/>
<dbReference type="InterPro" id="IPR029044">
    <property type="entry name" value="Nucleotide-diphossugar_trans"/>
</dbReference>
<dbReference type="GO" id="GO:1902758">
    <property type="term" value="P:bis(molybdopterin guanine dinucleotide)molybdenum biosynthetic process"/>
    <property type="evidence" value="ECO:0007669"/>
    <property type="project" value="TreeGrafter"/>
</dbReference>
<dbReference type="InterPro" id="IPR025877">
    <property type="entry name" value="MobA-like_NTP_Trfase"/>
</dbReference>
<gene>
    <name evidence="8" type="primary">mobA</name>
    <name evidence="10" type="ORF">RB2654_11974</name>
</gene>
<dbReference type="EMBL" id="AAMT01000027">
    <property type="protein sequence ID" value="EAQ10717.1"/>
    <property type="molecule type" value="Genomic_DNA"/>
</dbReference>
<comment type="cofactor">
    <cofactor evidence="8">
        <name>Mg(2+)</name>
        <dbReference type="ChEBI" id="CHEBI:18420"/>
    </cofactor>
</comment>
<feature type="binding site" evidence="8">
    <location>
        <position position="104"/>
    </location>
    <ligand>
        <name>Mg(2+)</name>
        <dbReference type="ChEBI" id="CHEBI:18420"/>
    </ligand>
</feature>
<evidence type="ECO:0000313" key="10">
    <source>
        <dbReference type="EMBL" id="EAQ10717.1"/>
    </source>
</evidence>
<comment type="similarity">
    <text evidence="8">Belongs to the MobA family.</text>
</comment>
<evidence type="ECO:0000256" key="1">
    <source>
        <dbReference type="ARBA" id="ARBA00022490"/>
    </source>
</evidence>
<sequence length="201" mass="21500">MSGDTQIPPGVILAGGQARRMGGRDKAFVTLDGRPMIAHVIARLEPQVSRIAINSNGDPSAFTSSHPILSDSIEDHPGPLAGILAAMDWALTLKSDWVVTVATDTPFIPANLVDRLIRAQNASRAPIVLAETPAGVEPVAGLWYTKLANGLRGSIKTGTRKVTDFTEEKDAVSAFFAAEDFFNVNTPEDLDNAEARLRALR</sequence>
<evidence type="ECO:0000256" key="7">
    <source>
        <dbReference type="ARBA" id="ARBA00023150"/>
    </source>
</evidence>
<evidence type="ECO:0000259" key="9">
    <source>
        <dbReference type="Pfam" id="PF12804"/>
    </source>
</evidence>
<evidence type="ECO:0000313" key="11">
    <source>
        <dbReference type="Proteomes" id="UP000002931"/>
    </source>
</evidence>
<dbReference type="HOGENOM" id="CLU_055597_5_0_5"/>
<comment type="subunit">
    <text evidence="8">Monomer.</text>
</comment>
<keyword evidence="11" id="KW-1185">Reference proteome</keyword>
<evidence type="ECO:0000256" key="6">
    <source>
        <dbReference type="ARBA" id="ARBA00023134"/>
    </source>
</evidence>
<feature type="binding site" evidence="8">
    <location>
        <position position="104"/>
    </location>
    <ligand>
        <name>GTP</name>
        <dbReference type="ChEBI" id="CHEBI:37565"/>
    </ligand>
</feature>
<evidence type="ECO:0000256" key="4">
    <source>
        <dbReference type="ARBA" id="ARBA00022741"/>
    </source>
</evidence>
<dbReference type="Proteomes" id="UP000002931">
    <property type="component" value="Unassembled WGS sequence"/>
</dbReference>
<feature type="binding site" evidence="8">
    <location>
        <begin position="13"/>
        <end position="15"/>
    </location>
    <ligand>
        <name>GTP</name>
        <dbReference type="ChEBI" id="CHEBI:37565"/>
    </ligand>
</feature>
<feature type="binding site" evidence="8">
    <location>
        <position position="71"/>
    </location>
    <ligand>
        <name>GTP</name>
        <dbReference type="ChEBI" id="CHEBI:37565"/>
    </ligand>
</feature>
<comment type="domain">
    <text evidence="8">The N-terminal domain determines nucleotide recognition and specific binding, while the C-terminal domain determines the specific binding to the target protein.</text>
</comment>
<comment type="subcellular location">
    <subcellularLocation>
        <location evidence="8">Cytoplasm</location>
    </subcellularLocation>
</comment>
<dbReference type="RefSeq" id="WP_008331877.1">
    <property type="nucleotide sequence ID" value="NZ_CH902578.1"/>
</dbReference>
<proteinExistence type="inferred from homology"/>
<evidence type="ECO:0000256" key="5">
    <source>
        <dbReference type="ARBA" id="ARBA00022842"/>
    </source>
</evidence>
<keyword evidence="6 8" id="KW-0342">GTP-binding</keyword>
<dbReference type="PANTHER" id="PTHR19136">
    <property type="entry name" value="MOLYBDENUM COFACTOR GUANYLYLTRANSFERASE"/>
    <property type="match status" value="1"/>
</dbReference>
<dbReference type="Pfam" id="PF12804">
    <property type="entry name" value="NTP_transf_3"/>
    <property type="match status" value="1"/>
</dbReference>
<dbReference type="NCBIfam" id="TIGR02665">
    <property type="entry name" value="molyb_mobA"/>
    <property type="match status" value="1"/>
</dbReference>
<reference evidence="10 11" key="1">
    <citation type="journal article" date="2010" name="J. Bacteriol.">
        <title>Genome sequences of Pelagibaca bermudensis HTCC2601T and Maritimibacter alkaliphilus HTCC2654T, the type strains of two marine Roseobacter genera.</title>
        <authorList>
            <person name="Thrash J.C."/>
            <person name="Cho J.C."/>
            <person name="Ferriera S."/>
            <person name="Johnson J."/>
            <person name="Vergin K.L."/>
            <person name="Giovannoni S.J."/>
        </authorList>
    </citation>
    <scope>NUCLEOTIDE SEQUENCE [LARGE SCALE GENOMIC DNA]</scope>
    <source>
        <strain evidence="10 11">HTCC2654</strain>
    </source>
</reference>
<dbReference type="GO" id="GO:0005525">
    <property type="term" value="F:GTP binding"/>
    <property type="evidence" value="ECO:0007669"/>
    <property type="project" value="UniProtKB-UniRule"/>
</dbReference>
<organism evidence="10 11">
    <name type="scientific">Maritimibacter alkaliphilus HTCC2654</name>
    <dbReference type="NCBI Taxonomy" id="314271"/>
    <lineage>
        <taxon>Bacteria</taxon>
        <taxon>Pseudomonadati</taxon>
        <taxon>Pseudomonadota</taxon>
        <taxon>Alphaproteobacteria</taxon>
        <taxon>Rhodobacterales</taxon>
        <taxon>Roseobacteraceae</taxon>
        <taxon>Maritimibacter</taxon>
    </lineage>
</organism>
<feature type="binding site" evidence="8">
    <location>
        <position position="54"/>
    </location>
    <ligand>
        <name>GTP</name>
        <dbReference type="ChEBI" id="CHEBI:37565"/>
    </ligand>
</feature>
<keyword evidence="1 8" id="KW-0963">Cytoplasm</keyword>
<feature type="domain" description="MobA-like NTP transferase" evidence="9">
    <location>
        <begin position="10"/>
        <end position="162"/>
    </location>
</feature>
<dbReference type="GO" id="GO:0061603">
    <property type="term" value="F:molybdenum cofactor guanylyltransferase activity"/>
    <property type="evidence" value="ECO:0007669"/>
    <property type="project" value="UniProtKB-EC"/>
</dbReference>
<comment type="function">
    <text evidence="8">Transfers a GMP moiety from GTP to Mo-molybdopterin (Mo-MPT) cofactor (Moco or molybdenum cofactor) to form Mo-molybdopterin guanine dinucleotide (Mo-MGD) cofactor.</text>
</comment>
<dbReference type="HAMAP" id="MF_00316">
    <property type="entry name" value="MobA"/>
    <property type="match status" value="1"/>
</dbReference>
<dbReference type="GO" id="GO:0046872">
    <property type="term" value="F:metal ion binding"/>
    <property type="evidence" value="ECO:0007669"/>
    <property type="project" value="UniProtKB-KW"/>
</dbReference>
<comment type="caution">
    <text evidence="10">The sequence shown here is derived from an EMBL/GenBank/DDBJ whole genome shotgun (WGS) entry which is preliminary data.</text>
</comment>
<keyword evidence="7 8" id="KW-0501">Molybdenum cofactor biosynthesis</keyword>
<dbReference type="PANTHER" id="PTHR19136:SF81">
    <property type="entry name" value="MOLYBDENUM COFACTOR GUANYLYLTRANSFERASE"/>
    <property type="match status" value="1"/>
</dbReference>
<dbReference type="SUPFAM" id="SSF53448">
    <property type="entry name" value="Nucleotide-diphospho-sugar transferases"/>
    <property type="match status" value="1"/>
</dbReference>
<evidence type="ECO:0000256" key="8">
    <source>
        <dbReference type="HAMAP-Rule" id="MF_00316"/>
    </source>
</evidence>
<dbReference type="InterPro" id="IPR013482">
    <property type="entry name" value="Molybde_CF_guanTrfase"/>
</dbReference>
<keyword evidence="4 8" id="KW-0547">Nucleotide-binding</keyword>
<dbReference type="CDD" id="cd02503">
    <property type="entry name" value="MobA"/>
    <property type="match status" value="1"/>
</dbReference>